<dbReference type="InterPro" id="IPR028002">
    <property type="entry name" value="Myb_DNA-bind_5"/>
</dbReference>
<keyword evidence="4" id="KW-1185">Reference proteome</keyword>
<protein>
    <recommendedName>
        <fullName evidence="2">Myb/SANT-like DNA-binding domain-containing protein</fullName>
    </recommendedName>
</protein>
<proteinExistence type="predicted"/>
<dbReference type="PANTHER" id="PTHR23098:SF16">
    <property type="entry name" value="REGULATORY PROTEIN ZESTE"/>
    <property type="match status" value="1"/>
</dbReference>
<name>A0A8S3STF9_MYTED</name>
<gene>
    <name evidence="3" type="ORF">MEDL_33383</name>
</gene>
<dbReference type="Pfam" id="PF13873">
    <property type="entry name" value="Myb_DNA-bind_5"/>
    <property type="match status" value="1"/>
</dbReference>
<dbReference type="Proteomes" id="UP000683360">
    <property type="component" value="Unassembled WGS sequence"/>
</dbReference>
<dbReference type="GO" id="GO:0005634">
    <property type="term" value="C:nucleus"/>
    <property type="evidence" value="ECO:0007669"/>
    <property type="project" value="TreeGrafter"/>
</dbReference>
<dbReference type="AlphaFoldDB" id="A0A8S3STF9"/>
<evidence type="ECO:0000313" key="4">
    <source>
        <dbReference type="Proteomes" id="UP000683360"/>
    </source>
</evidence>
<feature type="coiled-coil region" evidence="1">
    <location>
        <begin position="147"/>
        <end position="179"/>
    </location>
</feature>
<evidence type="ECO:0000259" key="2">
    <source>
        <dbReference type="Pfam" id="PF13873"/>
    </source>
</evidence>
<dbReference type="PANTHER" id="PTHR23098">
    <property type="entry name" value="AGAP001331-PA-RELATED"/>
    <property type="match status" value="1"/>
</dbReference>
<organism evidence="3 4">
    <name type="scientific">Mytilus edulis</name>
    <name type="common">Blue mussel</name>
    <dbReference type="NCBI Taxonomy" id="6550"/>
    <lineage>
        <taxon>Eukaryota</taxon>
        <taxon>Metazoa</taxon>
        <taxon>Spiralia</taxon>
        <taxon>Lophotrochozoa</taxon>
        <taxon>Mollusca</taxon>
        <taxon>Bivalvia</taxon>
        <taxon>Autobranchia</taxon>
        <taxon>Pteriomorphia</taxon>
        <taxon>Mytilida</taxon>
        <taxon>Mytiloidea</taxon>
        <taxon>Mytilidae</taxon>
        <taxon>Mytilinae</taxon>
        <taxon>Mytilus</taxon>
    </lineage>
</organism>
<reference evidence="3" key="1">
    <citation type="submission" date="2021-03" db="EMBL/GenBank/DDBJ databases">
        <authorList>
            <person name="Bekaert M."/>
        </authorList>
    </citation>
    <scope>NUCLEOTIDE SEQUENCE</scope>
</reference>
<dbReference type="EMBL" id="CAJPWZ010001645">
    <property type="protein sequence ID" value="CAG2219863.1"/>
    <property type="molecule type" value="Genomic_DNA"/>
</dbReference>
<accession>A0A8S3STF9</accession>
<evidence type="ECO:0000313" key="3">
    <source>
        <dbReference type="EMBL" id="CAG2219863.1"/>
    </source>
</evidence>
<feature type="domain" description="Myb/SANT-like DNA-binding" evidence="2">
    <location>
        <begin position="5"/>
        <end position="43"/>
    </location>
</feature>
<keyword evidence="1" id="KW-0175">Coiled coil</keyword>
<comment type="caution">
    <text evidence="3">The sequence shown here is derived from an EMBL/GenBank/DDBJ whole genome shotgun (WGS) entry which is preliminary data.</text>
</comment>
<sequence length="221" mass="24609">MSKKRNPNFTEAELNILSDQVESQKGILFSKHSTVAKHAAKKEHGSPYALSTVKKQASIVRRVSKKTGGGPPPDSLTLLQNKVVGIIGDTPIDGIAASPMDQSRDEIESTSKTVLPYTSGISSAKDDNSIFTRTLSPPHTEESKESLVEIERERLRVEKDRLKIEQERLATEKQRLERKPLLIKEQKYQLYMTKLNFSLQQMGISVNSLNVLTSSDTSSTK</sequence>
<evidence type="ECO:0000256" key="1">
    <source>
        <dbReference type="SAM" id="Coils"/>
    </source>
</evidence>
<dbReference type="OrthoDB" id="6147913at2759"/>